<keyword evidence="4" id="KW-1185">Reference proteome</keyword>
<evidence type="ECO:0000256" key="1">
    <source>
        <dbReference type="SAM" id="Coils"/>
    </source>
</evidence>
<proteinExistence type="predicted"/>
<evidence type="ECO:0000313" key="3">
    <source>
        <dbReference type="EMBL" id="KAF4461727.1"/>
    </source>
</evidence>
<accession>A0A8H4L4Z8</accession>
<keyword evidence="1" id="KW-0175">Coiled coil</keyword>
<gene>
    <name evidence="3" type="ORF">FALBO_11465</name>
</gene>
<evidence type="ECO:0000313" key="4">
    <source>
        <dbReference type="Proteomes" id="UP000554235"/>
    </source>
</evidence>
<reference evidence="3 4" key="1">
    <citation type="submission" date="2020-01" db="EMBL/GenBank/DDBJ databases">
        <title>Identification and distribution of gene clusters putatively required for synthesis of sphingolipid metabolism inhibitors in phylogenetically diverse species of the filamentous fungus Fusarium.</title>
        <authorList>
            <person name="Kim H.-S."/>
            <person name="Busman M."/>
            <person name="Brown D.W."/>
            <person name="Divon H."/>
            <person name="Uhlig S."/>
            <person name="Proctor R.H."/>
        </authorList>
    </citation>
    <scope>NUCLEOTIDE SEQUENCE [LARGE SCALE GENOMIC DNA]</scope>
    <source>
        <strain evidence="3 4">NRRL 20459</strain>
    </source>
</reference>
<feature type="region of interest" description="Disordered" evidence="2">
    <location>
        <begin position="333"/>
        <end position="482"/>
    </location>
</feature>
<feature type="coiled-coil region" evidence="1">
    <location>
        <begin position="84"/>
        <end position="111"/>
    </location>
</feature>
<comment type="caution">
    <text evidence="3">The sequence shown here is derived from an EMBL/GenBank/DDBJ whole genome shotgun (WGS) entry which is preliminary data.</text>
</comment>
<dbReference type="OrthoDB" id="20105at2759"/>
<dbReference type="AlphaFoldDB" id="A0A8H4L4Z8"/>
<organism evidence="3 4">
    <name type="scientific">Fusarium albosuccineum</name>
    <dbReference type="NCBI Taxonomy" id="1237068"/>
    <lineage>
        <taxon>Eukaryota</taxon>
        <taxon>Fungi</taxon>
        <taxon>Dikarya</taxon>
        <taxon>Ascomycota</taxon>
        <taxon>Pezizomycotina</taxon>
        <taxon>Sordariomycetes</taxon>
        <taxon>Hypocreomycetidae</taxon>
        <taxon>Hypocreales</taxon>
        <taxon>Nectriaceae</taxon>
        <taxon>Fusarium</taxon>
        <taxon>Fusarium decemcellulare species complex</taxon>
    </lineage>
</organism>
<feature type="region of interest" description="Disordered" evidence="2">
    <location>
        <begin position="534"/>
        <end position="555"/>
    </location>
</feature>
<dbReference type="Proteomes" id="UP000554235">
    <property type="component" value="Unassembled WGS sequence"/>
</dbReference>
<dbReference type="EMBL" id="JAADYS010001662">
    <property type="protein sequence ID" value="KAF4461727.1"/>
    <property type="molecule type" value="Genomic_DNA"/>
</dbReference>
<dbReference type="Gene3D" id="1.20.5.1700">
    <property type="match status" value="1"/>
</dbReference>
<sequence length="555" mass="62127">MGAKSTERATRINELDLKHQRNVHQMDLTNRDEEARLLKLRMLTLRDENSSLKDRLIQRDALVKQLTKQGNEAHVELRETKEMLKSQDVRLRKQDNELEALKTEINSLNDFRQDSNKVLQEKLALSHKLDQIQPELNHLKAQLETHRAVVAQKQDLERQLSSLEVELQNEKRSKQRMQSKSHDNDHWKDQFEEAKKELEKIKKEHNRELREARGECDRLEGRVEDTRSKLKKTQTELKDARAELEASRAELEEARKAALSTKTTKKTVTVKDQPGRKRRAHEISLEDISIGTPGPDEATLKRSFKKRGAELALVGEKSTFSITPFLNRTKNLDMEDELSEIQSPTGKAADVMEPLQEHEEDDNEAGEPVPTEPAEDPAESSGHDNDAAIDAEVAPAPKAQKARGRPRKALDDAPTTKKNMPVSAKGKNKGTKSSSKLAMVVEEAEAGEQENKPTQKAKKGAELKTVAVDNLPKPGNLTGVDADGRRKKRKILGGANNKTLFDDDDGETVPRPAKIQLAPGRRLKAPLGGVSKAFGGATFSPLKRDRRGVGASFLA</sequence>
<feature type="compositionally biased region" description="Low complexity" evidence="2">
    <location>
        <begin position="258"/>
        <end position="271"/>
    </location>
</feature>
<evidence type="ECO:0000256" key="2">
    <source>
        <dbReference type="SAM" id="MobiDB-lite"/>
    </source>
</evidence>
<feature type="region of interest" description="Disordered" evidence="2">
    <location>
        <begin position="258"/>
        <end position="279"/>
    </location>
</feature>
<name>A0A8H4L4Z8_9HYPO</name>
<protein>
    <submittedName>
        <fullName evidence="3">Uncharacterized protein</fullName>
    </submittedName>
</protein>